<feature type="compositionally biased region" description="Low complexity" evidence="1">
    <location>
        <begin position="744"/>
        <end position="763"/>
    </location>
</feature>
<feature type="compositionally biased region" description="Low complexity" evidence="1">
    <location>
        <begin position="1172"/>
        <end position="1198"/>
    </location>
</feature>
<feature type="compositionally biased region" description="Polar residues" evidence="1">
    <location>
        <begin position="811"/>
        <end position="820"/>
    </location>
</feature>
<feature type="compositionally biased region" description="Low complexity" evidence="1">
    <location>
        <begin position="801"/>
        <end position="810"/>
    </location>
</feature>
<evidence type="ECO:0000313" key="2">
    <source>
        <dbReference type="EMBL" id="TCD70798.1"/>
    </source>
</evidence>
<evidence type="ECO:0000313" key="3">
    <source>
        <dbReference type="Proteomes" id="UP000292702"/>
    </source>
</evidence>
<sequence length="1225" mass="126886">MDPESSDILGGRLPVVRDPSANSWSVTTKLYLVCGAGLALWLCWLRVGPYWRQYRETQYRKAMRRRHGIPDNDHRPFNVAYAAAARARQELEAEARRSRRASIEPQASLHTSNQLRTTASAARQRLNQFDNHISQDHKPFNQQTDGRNERYVYNVDEDEHAGPSHVQPPNSVHHSFQQSGSLRERSSKRSRLSTLPAYGKHALDEEEELAEGQEKESKKSRVDGAEHVSENGDAEQDEEADEVKEDSGMEVDEDAYMAASRGSKRSASGEDEEDHRPNGTDTKRLRKVSRGKVLEVDHDMEDADAVYELPSRPRGKKRDRGEAGSVFGGDESPMDEDEGQPRRHTRRRTASHKKTSVSSRGQKRGRDVGSYESDEEGSAKPMKRTMRQRRGQQSTDDSDLSMDDGMVSHDPLCKGRRIGEEWEMNGIQYKVGPNGQRLRQALVKKSRSRFSMPKDSEHPDRSANIDVFVETWLSDEQYQEAKERHELAWQESPRETAEPETPGDVPDITPAKSGKNLLWSSTTKDSPLSQRRPFRQSIVTNVGLRGANPFELPQSSSGRRISSIQPSPMLPPDSPKLRTSKSYSKWEKQDLEAVAMAKLREKAQKQMTTTPYKPAVPAITVTPPAPNGSSSKIEIPSMGGLFKAPTPASASTADSQAAASTAPAPAAMWFGAKPAASDEAPKASSISFPSAPAPTVPNTESKPAAAAAAPPSFSFASSSTTKAPSTAAPPSGSASSVPNFFGQSSAPASTNSTPAATATAAPNLFGPKPPAAAPAPNATQPTTAAPASSSPFFAPKPPTQQAPAAAATQPGSNSTSTTAPMFSFKTPNAPAQPAPSQSNPFGFGNGQASQPKLAQAAPLGTSNVFGGPKKEEAKPADGSATQAGGSLFSRIGGFGGQPATGAATPAATAPTNTTNGTFAFGNSSAPAPAAAASQPAESSNAPAIKFNFFGAAAPGNATSAAPAPAANPPTPAATTGNAFGGSGFAGFGNKATTNGSTPSGGIFGNTSGPAASASGNTSNAMSNGSSPFGGASGSSPFGSKPAEAPKAGPVFGFGSTAGPAASSNSAPAPSNNVFGGSSANGAAPSAFGSAASTSAPVFGNTSTAAAAPASQPSSQPQSAFGGFGSNAFGGGSSNPSPFGGNSSNIFGNASASSAASTPKTNETESKGPPFKFNFGASASNAAPAPAPAFGASSGGNAPTANGAQPTLNAFGFGNPPTTFTFGAQK</sequence>
<keyword evidence="3" id="KW-1185">Reference proteome</keyword>
<feature type="compositionally biased region" description="Low complexity" evidence="1">
    <location>
        <begin position="774"/>
        <end position="793"/>
    </location>
</feature>
<feature type="compositionally biased region" description="Polar residues" evidence="1">
    <location>
        <begin position="167"/>
        <end position="178"/>
    </location>
</feature>
<feature type="region of interest" description="Disordered" evidence="1">
    <location>
        <begin position="479"/>
        <end position="583"/>
    </location>
</feature>
<dbReference type="EMBL" id="RWJN01000014">
    <property type="protein sequence ID" value="TCD70798.1"/>
    <property type="molecule type" value="Genomic_DNA"/>
</dbReference>
<name>A0A4R0S0Z9_9APHY</name>
<feature type="compositionally biased region" description="Low complexity" evidence="1">
    <location>
        <begin position="827"/>
        <end position="840"/>
    </location>
</feature>
<feature type="compositionally biased region" description="Low complexity" evidence="1">
    <location>
        <begin position="701"/>
        <end position="736"/>
    </location>
</feature>
<reference evidence="2 3" key="1">
    <citation type="submission" date="2018-11" db="EMBL/GenBank/DDBJ databases">
        <title>Genome assembly of Steccherinum ochraceum LE-BIN_3174, the white-rot fungus of the Steccherinaceae family (The Residual Polyporoid clade, Polyporales, Basidiomycota).</title>
        <authorList>
            <person name="Fedorova T.V."/>
            <person name="Glazunova O.A."/>
            <person name="Landesman E.O."/>
            <person name="Moiseenko K.V."/>
            <person name="Psurtseva N.V."/>
            <person name="Savinova O.S."/>
            <person name="Shakhova N.V."/>
            <person name="Tyazhelova T.V."/>
            <person name="Vasina D.V."/>
        </authorList>
    </citation>
    <scope>NUCLEOTIDE SEQUENCE [LARGE SCALE GENOMIC DNA]</scope>
    <source>
        <strain evidence="2 3">LE-BIN_3174</strain>
    </source>
</reference>
<feature type="compositionally biased region" description="Basic residues" evidence="1">
    <location>
        <begin position="342"/>
        <end position="355"/>
    </location>
</feature>
<feature type="compositionally biased region" description="Basic and acidic residues" evidence="1">
    <location>
        <begin position="274"/>
        <end position="283"/>
    </location>
</feature>
<feature type="compositionally biased region" description="Low complexity" evidence="1">
    <location>
        <begin position="1210"/>
        <end position="1225"/>
    </location>
</feature>
<feature type="compositionally biased region" description="Basic and acidic residues" evidence="1">
    <location>
        <begin position="452"/>
        <end position="463"/>
    </location>
</feature>
<feature type="compositionally biased region" description="Low complexity" evidence="1">
    <location>
        <begin position="1104"/>
        <end position="1120"/>
    </location>
</feature>
<feature type="region of interest" description="Disordered" evidence="1">
    <location>
        <begin position="159"/>
        <end position="412"/>
    </location>
</feature>
<feature type="compositionally biased region" description="Polar residues" evidence="1">
    <location>
        <begin position="990"/>
        <end position="1021"/>
    </location>
</feature>
<feature type="compositionally biased region" description="Low complexity" evidence="1">
    <location>
        <begin position="955"/>
        <end position="964"/>
    </location>
</feature>
<feature type="region of interest" description="Disordered" evidence="1">
    <location>
        <begin position="93"/>
        <end position="115"/>
    </location>
</feature>
<feature type="region of interest" description="Disordered" evidence="1">
    <location>
        <begin position="955"/>
        <end position="1225"/>
    </location>
</feature>
<gene>
    <name evidence="2" type="ORF">EIP91_001488</name>
</gene>
<feature type="compositionally biased region" description="Basic residues" evidence="1">
    <location>
        <begin position="381"/>
        <end position="390"/>
    </location>
</feature>
<organism evidence="2 3">
    <name type="scientific">Steccherinum ochraceum</name>
    <dbReference type="NCBI Taxonomy" id="92696"/>
    <lineage>
        <taxon>Eukaryota</taxon>
        <taxon>Fungi</taxon>
        <taxon>Dikarya</taxon>
        <taxon>Basidiomycota</taxon>
        <taxon>Agaricomycotina</taxon>
        <taxon>Agaricomycetes</taxon>
        <taxon>Polyporales</taxon>
        <taxon>Steccherinaceae</taxon>
        <taxon>Steccherinum</taxon>
    </lineage>
</organism>
<feature type="compositionally biased region" description="Low complexity" evidence="1">
    <location>
        <begin position="553"/>
        <end position="567"/>
    </location>
</feature>
<feature type="compositionally biased region" description="Acidic residues" evidence="1">
    <location>
        <begin position="232"/>
        <end position="255"/>
    </location>
</feature>
<dbReference type="Proteomes" id="UP000292702">
    <property type="component" value="Unassembled WGS sequence"/>
</dbReference>
<feature type="compositionally biased region" description="Basic and acidic residues" evidence="1">
    <location>
        <begin position="479"/>
        <end position="497"/>
    </location>
</feature>
<feature type="compositionally biased region" description="Gly residues" evidence="1">
    <location>
        <begin position="1121"/>
        <end position="1132"/>
    </location>
</feature>
<dbReference type="OrthoDB" id="9451547at2759"/>
<dbReference type="STRING" id="92696.A0A4R0S0Z9"/>
<feature type="compositionally biased region" description="Basic and acidic residues" evidence="1">
    <location>
        <begin position="212"/>
        <end position="230"/>
    </location>
</feature>
<accession>A0A4R0S0Z9</accession>
<protein>
    <submittedName>
        <fullName evidence="2">Uncharacterized protein</fullName>
    </submittedName>
</protein>
<feature type="region of interest" description="Disordered" evidence="1">
    <location>
        <begin position="604"/>
        <end position="939"/>
    </location>
</feature>
<feature type="compositionally biased region" description="Polar residues" evidence="1">
    <location>
        <begin position="518"/>
        <end position="529"/>
    </location>
</feature>
<feature type="compositionally biased region" description="Low complexity" evidence="1">
    <location>
        <begin position="1133"/>
        <end position="1156"/>
    </location>
</feature>
<dbReference type="AlphaFoldDB" id="A0A4R0S0Z9"/>
<proteinExistence type="predicted"/>
<feature type="compositionally biased region" description="Low complexity" evidence="1">
    <location>
        <begin position="1022"/>
        <end position="1039"/>
    </location>
</feature>
<feature type="compositionally biased region" description="Low complexity" evidence="1">
    <location>
        <begin position="899"/>
        <end position="939"/>
    </location>
</feature>
<feature type="compositionally biased region" description="Low complexity" evidence="1">
    <location>
        <begin position="644"/>
        <end position="667"/>
    </location>
</feature>
<feature type="compositionally biased region" description="Low complexity" evidence="1">
    <location>
        <begin position="1059"/>
        <end position="1095"/>
    </location>
</feature>
<evidence type="ECO:0000256" key="1">
    <source>
        <dbReference type="SAM" id="MobiDB-lite"/>
    </source>
</evidence>
<feature type="region of interest" description="Disordered" evidence="1">
    <location>
        <begin position="444"/>
        <end position="463"/>
    </location>
</feature>
<comment type="caution">
    <text evidence="2">The sequence shown here is derived from an EMBL/GenBank/DDBJ whole genome shotgun (WGS) entry which is preliminary data.</text>
</comment>